<keyword evidence="2 9" id="KW-0690">Ribosome biogenesis</keyword>
<dbReference type="AlphaFoldDB" id="A0A6L5GR27"/>
<feature type="binding site" evidence="9">
    <location>
        <position position="136"/>
    </location>
    <ligand>
        <name>Zn(2+)</name>
        <dbReference type="ChEBI" id="CHEBI:29105"/>
        <note>catalytic</note>
    </ligand>
</feature>
<dbReference type="GO" id="GO:0004521">
    <property type="term" value="F:RNA endonuclease activity"/>
    <property type="evidence" value="ECO:0007669"/>
    <property type="project" value="UniProtKB-UniRule"/>
</dbReference>
<comment type="function">
    <text evidence="9">Single strand-specific metallo-endoribonuclease involved in late-stage 70S ribosome quality control and in maturation of the 3' terminus of the 16S rRNA.</text>
</comment>
<keyword evidence="3 9" id="KW-0698">rRNA processing</keyword>
<evidence type="ECO:0000256" key="1">
    <source>
        <dbReference type="ARBA" id="ARBA00010875"/>
    </source>
</evidence>
<feature type="region of interest" description="Disordered" evidence="10">
    <location>
        <begin position="142"/>
        <end position="171"/>
    </location>
</feature>
<evidence type="ECO:0000256" key="2">
    <source>
        <dbReference type="ARBA" id="ARBA00022517"/>
    </source>
</evidence>
<evidence type="ECO:0000256" key="6">
    <source>
        <dbReference type="ARBA" id="ARBA00022759"/>
    </source>
</evidence>
<organism evidence="11 12">
    <name type="scientific">Candidatus Pseudoramibacter fermentans</name>
    <dbReference type="NCBI Taxonomy" id="2594427"/>
    <lineage>
        <taxon>Bacteria</taxon>
        <taxon>Bacillati</taxon>
        <taxon>Bacillota</taxon>
        <taxon>Clostridia</taxon>
        <taxon>Eubacteriales</taxon>
        <taxon>Eubacteriaceae</taxon>
        <taxon>Pseudoramibacter</taxon>
    </lineage>
</organism>
<accession>A0A6L5GR27</accession>
<evidence type="ECO:0000313" key="11">
    <source>
        <dbReference type="EMBL" id="MQM72532.1"/>
    </source>
</evidence>
<evidence type="ECO:0000256" key="8">
    <source>
        <dbReference type="ARBA" id="ARBA00022833"/>
    </source>
</evidence>
<dbReference type="PANTHER" id="PTHR46986">
    <property type="entry name" value="ENDORIBONUCLEASE YBEY, CHLOROPLASTIC"/>
    <property type="match status" value="1"/>
</dbReference>
<proteinExistence type="inferred from homology"/>
<evidence type="ECO:0000256" key="5">
    <source>
        <dbReference type="ARBA" id="ARBA00022723"/>
    </source>
</evidence>
<keyword evidence="12" id="KW-1185">Reference proteome</keyword>
<evidence type="ECO:0000256" key="3">
    <source>
        <dbReference type="ARBA" id="ARBA00022552"/>
    </source>
</evidence>
<feature type="binding site" evidence="9">
    <location>
        <position position="126"/>
    </location>
    <ligand>
        <name>Zn(2+)</name>
        <dbReference type="ChEBI" id="CHEBI:29105"/>
        <note>catalytic</note>
    </ligand>
</feature>
<keyword evidence="9" id="KW-0963">Cytoplasm</keyword>
<dbReference type="HAMAP" id="MF_00009">
    <property type="entry name" value="Endoribonucl_YbeY"/>
    <property type="match status" value="1"/>
</dbReference>
<dbReference type="Proteomes" id="UP000473648">
    <property type="component" value="Unassembled WGS sequence"/>
</dbReference>
<keyword evidence="4 9" id="KW-0540">Nuclease</keyword>
<dbReference type="EMBL" id="VOGB01000004">
    <property type="protein sequence ID" value="MQM72532.1"/>
    <property type="molecule type" value="Genomic_DNA"/>
</dbReference>
<feature type="compositionally biased region" description="Basic and acidic residues" evidence="10">
    <location>
        <begin position="142"/>
        <end position="152"/>
    </location>
</feature>
<dbReference type="SUPFAM" id="SSF55486">
    <property type="entry name" value="Metalloproteases ('zincins'), catalytic domain"/>
    <property type="match status" value="1"/>
</dbReference>
<feature type="compositionally biased region" description="Polar residues" evidence="10">
    <location>
        <begin position="160"/>
        <end position="171"/>
    </location>
</feature>
<keyword evidence="5 9" id="KW-0479">Metal-binding</keyword>
<keyword evidence="6 9" id="KW-0255">Endonuclease</keyword>
<dbReference type="InterPro" id="IPR020549">
    <property type="entry name" value="YbeY_CS"/>
</dbReference>
<dbReference type="InterPro" id="IPR002036">
    <property type="entry name" value="YbeY"/>
</dbReference>
<evidence type="ECO:0000256" key="10">
    <source>
        <dbReference type="SAM" id="MobiDB-lite"/>
    </source>
</evidence>
<comment type="subcellular location">
    <subcellularLocation>
        <location evidence="9">Cytoplasm</location>
    </subcellularLocation>
</comment>
<dbReference type="GO" id="GO:0005737">
    <property type="term" value="C:cytoplasm"/>
    <property type="evidence" value="ECO:0007669"/>
    <property type="project" value="UniProtKB-SubCell"/>
</dbReference>
<dbReference type="GO" id="GO:0008270">
    <property type="term" value="F:zinc ion binding"/>
    <property type="evidence" value="ECO:0007669"/>
    <property type="project" value="UniProtKB-UniRule"/>
</dbReference>
<evidence type="ECO:0000256" key="9">
    <source>
        <dbReference type="HAMAP-Rule" id="MF_00009"/>
    </source>
</evidence>
<feature type="binding site" evidence="9">
    <location>
        <position position="130"/>
    </location>
    <ligand>
        <name>Zn(2+)</name>
        <dbReference type="ChEBI" id="CHEBI:29105"/>
        <note>catalytic</note>
    </ligand>
</feature>
<dbReference type="GO" id="GO:0004222">
    <property type="term" value="F:metalloendopeptidase activity"/>
    <property type="evidence" value="ECO:0007669"/>
    <property type="project" value="InterPro"/>
</dbReference>
<comment type="caution">
    <text evidence="11">The sequence shown here is derived from an EMBL/GenBank/DDBJ whole genome shotgun (WGS) entry which is preliminary data.</text>
</comment>
<dbReference type="PANTHER" id="PTHR46986:SF1">
    <property type="entry name" value="ENDORIBONUCLEASE YBEY, CHLOROPLASTIC"/>
    <property type="match status" value="1"/>
</dbReference>
<dbReference type="Gene3D" id="3.40.390.30">
    <property type="entry name" value="Metalloproteases ('zincins'), catalytic domain"/>
    <property type="match status" value="1"/>
</dbReference>
<comment type="cofactor">
    <cofactor evidence="9">
        <name>Zn(2+)</name>
        <dbReference type="ChEBI" id="CHEBI:29105"/>
    </cofactor>
    <text evidence="9">Binds 1 zinc ion.</text>
</comment>
<dbReference type="NCBIfam" id="TIGR00043">
    <property type="entry name" value="rRNA maturation RNase YbeY"/>
    <property type="match status" value="1"/>
</dbReference>
<dbReference type="Pfam" id="PF02130">
    <property type="entry name" value="YbeY"/>
    <property type="match status" value="1"/>
</dbReference>
<evidence type="ECO:0000256" key="4">
    <source>
        <dbReference type="ARBA" id="ARBA00022722"/>
    </source>
</evidence>
<dbReference type="GO" id="GO:0006364">
    <property type="term" value="P:rRNA processing"/>
    <property type="evidence" value="ECO:0007669"/>
    <property type="project" value="UniProtKB-UniRule"/>
</dbReference>
<sequence length="171" mass="19493">MITIDFENQTAYKAEEKWLPEIEAYIQKTLVTEGIDLDLNTYEISLTWVEPETIHRLNAEYRGIDRETDVLSFPMYNFPEDQAVLTTPSEIPVLLGDIVLNPARAKAQGAEYGTGMEREMCYLSVHSTLHLLGYDHMEPEDKKQMRAREKTVIGDVGTPLKSQENQEGANQ</sequence>
<protein>
    <recommendedName>
        <fullName evidence="9">Endoribonuclease YbeY</fullName>
        <ecNumber evidence="9">3.1.-.-</ecNumber>
    </recommendedName>
</protein>
<evidence type="ECO:0000256" key="7">
    <source>
        <dbReference type="ARBA" id="ARBA00022801"/>
    </source>
</evidence>
<evidence type="ECO:0000313" key="12">
    <source>
        <dbReference type="Proteomes" id="UP000473648"/>
    </source>
</evidence>
<reference evidence="11" key="1">
    <citation type="journal article" date="2020" name="Appl. Environ. Microbiol.">
        <title>Medium-Chain Fatty Acid Synthesis by 'Candidatus Weimeria bifida' gen. nov., sp. nov., and 'Candidatus Pseudoramibacter fermentans' sp. nov.</title>
        <authorList>
            <person name="Scarborough M.J."/>
            <person name="Myers K.S."/>
            <person name="Donohue T.J."/>
            <person name="Noguera D.R."/>
        </authorList>
    </citation>
    <scope>NUCLEOTIDE SEQUENCE</scope>
    <source>
        <strain evidence="11">EUB1.1</strain>
    </source>
</reference>
<keyword evidence="7 9" id="KW-0378">Hydrolase</keyword>
<dbReference type="EC" id="3.1.-.-" evidence="9"/>
<name>A0A6L5GR27_9FIRM</name>
<keyword evidence="8 9" id="KW-0862">Zinc</keyword>
<dbReference type="InterPro" id="IPR023091">
    <property type="entry name" value="MetalPrtase_cat_dom_sf_prd"/>
</dbReference>
<comment type="similarity">
    <text evidence="1 9">Belongs to the endoribonuclease YbeY family.</text>
</comment>
<dbReference type="PROSITE" id="PS01306">
    <property type="entry name" value="UPF0054"/>
    <property type="match status" value="1"/>
</dbReference>
<gene>
    <name evidence="9 11" type="primary">ybeY</name>
    <name evidence="11" type="ORF">FRC53_03710</name>
</gene>